<feature type="transmembrane region" description="Helical" evidence="5">
    <location>
        <begin position="138"/>
        <end position="155"/>
    </location>
</feature>
<keyword evidence="7" id="KW-1185">Reference proteome</keyword>
<evidence type="ECO:0000313" key="7">
    <source>
        <dbReference type="Proteomes" id="UP000009374"/>
    </source>
</evidence>
<feature type="transmembrane region" description="Helical" evidence="5">
    <location>
        <begin position="113"/>
        <end position="132"/>
    </location>
</feature>
<accession>C6HXN5</accession>
<dbReference type="Pfam" id="PF04191">
    <property type="entry name" value="PEMT"/>
    <property type="match status" value="1"/>
</dbReference>
<dbReference type="InterPro" id="IPR007318">
    <property type="entry name" value="Phopholipid_MeTrfase"/>
</dbReference>
<gene>
    <name evidence="6" type="ORF">UBAL3_92050233</name>
</gene>
<evidence type="ECO:0008006" key="8">
    <source>
        <dbReference type="Google" id="ProtNLM"/>
    </source>
</evidence>
<organism evidence="6 7">
    <name type="scientific">Leptospirillum ferrodiazotrophum</name>
    <dbReference type="NCBI Taxonomy" id="412449"/>
    <lineage>
        <taxon>Bacteria</taxon>
        <taxon>Pseudomonadati</taxon>
        <taxon>Nitrospirota</taxon>
        <taxon>Nitrospiria</taxon>
        <taxon>Nitrospirales</taxon>
        <taxon>Nitrospiraceae</taxon>
        <taxon>Leptospirillum</taxon>
    </lineage>
</organism>
<keyword evidence="2 5" id="KW-0812">Transmembrane</keyword>
<evidence type="ECO:0000256" key="2">
    <source>
        <dbReference type="ARBA" id="ARBA00022692"/>
    </source>
</evidence>
<reference evidence="6 7" key="1">
    <citation type="journal article" date="2009" name="Appl. Environ. Microbiol.">
        <title>Community genomic and proteomic analyses of chemoautotrophic iron-oxidizing "Leptospirillum rubarum" (Group II) and "Leptospirillum ferrodiazotrophum" (Group III) bacteria in acid mine drainage biofilms.</title>
        <authorList>
            <person name="Goltsman D.S."/>
            <person name="Denef V.J."/>
            <person name="Singer S.W."/>
            <person name="VerBerkmoes N.C."/>
            <person name="Lefsrud M."/>
            <person name="Mueller R.S."/>
            <person name="Dick G.J."/>
            <person name="Sun C.L."/>
            <person name="Wheeler K.E."/>
            <person name="Zemla A."/>
            <person name="Baker B.J."/>
            <person name="Hauser L."/>
            <person name="Land M."/>
            <person name="Shah M.B."/>
            <person name="Thelen M.P."/>
            <person name="Hettich R.L."/>
            <person name="Banfield J.F."/>
        </authorList>
    </citation>
    <scope>NUCLEOTIDE SEQUENCE [LARGE SCALE GENOMIC DNA]</scope>
</reference>
<name>C6HXN5_9BACT</name>
<dbReference type="Proteomes" id="UP000009374">
    <property type="component" value="Unassembled WGS sequence"/>
</dbReference>
<sequence>MPPVTDPRNTQPWEPLAQGAYRLRILLLAIPFVLAMVENARHPFPLWSFFHELWGHGAPILPLERRLLMLPPLCLYAGGLFLRLSASSILGTQSVWSRTPEARELHIEGLYGIVRHPIYLGSAGMILALSLVSSPQGALLLLGIDIPLLLWFSLIEEREIMALHPEYGDYRQRVPGLLPRLPIPPGTLMVLWKALYQNHGQALRSEALNVALLGGFIAFWATPNLYFFWGGAIFGLLGAFSAPAWWRSSGGKDP</sequence>
<evidence type="ECO:0000256" key="5">
    <source>
        <dbReference type="SAM" id="Phobius"/>
    </source>
</evidence>
<dbReference type="EMBL" id="GG693873">
    <property type="protein sequence ID" value="EES52864.1"/>
    <property type="molecule type" value="Genomic_DNA"/>
</dbReference>
<keyword evidence="3 5" id="KW-1133">Transmembrane helix</keyword>
<evidence type="ECO:0000313" key="6">
    <source>
        <dbReference type="EMBL" id="EES52864.1"/>
    </source>
</evidence>
<feature type="transmembrane region" description="Helical" evidence="5">
    <location>
        <begin position="69"/>
        <end position="92"/>
    </location>
</feature>
<evidence type="ECO:0000256" key="3">
    <source>
        <dbReference type="ARBA" id="ARBA00022989"/>
    </source>
</evidence>
<proteinExistence type="predicted"/>
<evidence type="ECO:0000256" key="1">
    <source>
        <dbReference type="ARBA" id="ARBA00004127"/>
    </source>
</evidence>
<dbReference type="GO" id="GO:0012505">
    <property type="term" value="C:endomembrane system"/>
    <property type="evidence" value="ECO:0007669"/>
    <property type="project" value="UniProtKB-SubCell"/>
</dbReference>
<dbReference type="Gene3D" id="1.20.120.1630">
    <property type="match status" value="1"/>
</dbReference>
<protein>
    <recommendedName>
        <fullName evidence="8">Isoprenylcysteine carboxyl methyltransferase</fullName>
    </recommendedName>
</protein>
<feature type="transmembrane region" description="Helical" evidence="5">
    <location>
        <begin position="226"/>
        <end position="246"/>
    </location>
</feature>
<comment type="subcellular location">
    <subcellularLocation>
        <location evidence="1">Endomembrane system</location>
        <topology evidence="1">Multi-pass membrane protein</topology>
    </subcellularLocation>
</comment>
<dbReference type="AlphaFoldDB" id="C6HXN5"/>
<evidence type="ECO:0000256" key="4">
    <source>
        <dbReference type="ARBA" id="ARBA00023136"/>
    </source>
</evidence>
<feature type="transmembrane region" description="Helical" evidence="5">
    <location>
        <begin position="21"/>
        <end position="37"/>
    </location>
</feature>
<keyword evidence="4 5" id="KW-0472">Membrane</keyword>